<sequence length="101" mass="11617">MQSLLTLLTAFPPLTTILYYTITLLLSFLTFLFVLLFIFINTPGEFTHPYYESSGFGNDHFANRGYPGRRRTFFPPPARARARGGMGFVRRTRAGPRFFLN</sequence>
<evidence type="ECO:0000313" key="3">
    <source>
        <dbReference type="Proteomes" id="UP001307849"/>
    </source>
</evidence>
<proteinExistence type="predicted"/>
<organism evidence="2 3">
    <name type="scientific">Arthrobotrys conoides</name>
    <dbReference type="NCBI Taxonomy" id="74498"/>
    <lineage>
        <taxon>Eukaryota</taxon>
        <taxon>Fungi</taxon>
        <taxon>Dikarya</taxon>
        <taxon>Ascomycota</taxon>
        <taxon>Pezizomycotina</taxon>
        <taxon>Orbiliomycetes</taxon>
        <taxon>Orbiliales</taxon>
        <taxon>Orbiliaceae</taxon>
        <taxon>Arthrobotrys</taxon>
    </lineage>
</organism>
<comment type="caution">
    <text evidence="2">The sequence shown here is derived from an EMBL/GenBank/DDBJ whole genome shotgun (WGS) entry which is preliminary data.</text>
</comment>
<name>A0AAN8N8Q9_9PEZI</name>
<gene>
    <name evidence="2" type="ORF">TWF506_008048</name>
</gene>
<evidence type="ECO:0000256" key="1">
    <source>
        <dbReference type="SAM" id="Phobius"/>
    </source>
</evidence>
<keyword evidence="1" id="KW-0472">Membrane</keyword>
<keyword evidence="1" id="KW-1133">Transmembrane helix</keyword>
<feature type="transmembrane region" description="Helical" evidence="1">
    <location>
        <begin position="17"/>
        <end position="40"/>
    </location>
</feature>
<reference evidence="2 3" key="1">
    <citation type="submission" date="2019-10" db="EMBL/GenBank/DDBJ databases">
        <authorList>
            <person name="Palmer J.M."/>
        </authorList>
    </citation>
    <scope>NUCLEOTIDE SEQUENCE [LARGE SCALE GENOMIC DNA]</scope>
    <source>
        <strain evidence="2 3">TWF506</strain>
    </source>
</reference>
<evidence type="ECO:0000313" key="2">
    <source>
        <dbReference type="EMBL" id="KAK6513611.1"/>
    </source>
</evidence>
<dbReference type="Proteomes" id="UP001307849">
    <property type="component" value="Unassembled WGS sequence"/>
</dbReference>
<keyword evidence="1" id="KW-0812">Transmembrane</keyword>
<keyword evidence="3" id="KW-1185">Reference proteome</keyword>
<dbReference type="AlphaFoldDB" id="A0AAN8N8Q9"/>
<protein>
    <submittedName>
        <fullName evidence="2">Uncharacterized protein</fullName>
    </submittedName>
</protein>
<accession>A0AAN8N8Q9</accession>
<dbReference type="EMBL" id="JAVHJM010000005">
    <property type="protein sequence ID" value="KAK6513611.1"/>
    <property type="molecule type" value="Genomic_DNA"/>
</dbReference>